<evidence type="ECO:0000259" key="3">
    <source>
        <dbReference type="PROSITE" id="PS50025"/>
    </source>
</evidence>
<dbReference type="PROSITE" id="PS50025">
    <property type="entry name" value="LAM_G_DOMAIN"/>
    <property type="match status" value="1"/>
</dbReference>
<dbReference type="SUPFAM" id="SSF49899">
    <property type="entry name" value="Concanavalin A-like lectins/glucanases"/>
    <property type="match status" value="2"/>
</dbReference>
<keyword evidence="6" id="KW-1185">Reference proteome</keyword>
<evidence type="ECO:0000313" key="6">
    <source>
        <dbReference type="Proteomes" id="UP001162156"/>
    </source>
</evidence>
<dbReference type="Gene3D" id="2.60.120.200">
    <property type="match status" value="1"/>
</dbReference>
<protein>
    <submittedName>
        <fullName evidence="5">Uncharacterized protein</fullName>
    </submittedName>
</protein>
<sequence>MGYVLSVSKENIFIGGLPDMSDFPLLAAASLPVHYTGCVRHLSLDDKHIPLTSKNIKNARNVIDCDGTPCGGDACLHGGTCWLDSFMKPHCSCITPYYGDKCEIVPNCDEKTCKNQGKCYNSKCLCNVGWSGAFCENEIIVKTPQFTGQSYLIVRKSGDKKRDLRNIEVRKIYLNFTTAKPDNLLIWSKKVN</sequence>
<dbReference type="PROSITE" id="PS00022">
    <property type="entry name" value="EGF_1"/>
    <property type="match status" value="2"/>
</dbReference>
<dbReference type="Proteomes" id="UP001162156">
    <property type="component" value="Unassembled WGS sequence"/>
</dbReference>
<evidence type="ECO:0000259" key="4">
    <source>
        <dbReference type="PROSITE" id="PS50026"/>
    </source>
</evidence>
<evidence type="ECO:0000313" key="5">
    <source>
        <dbReference type="EMBL" id="KAJ8971459.1"/>
    </source>
</evidence>
<gene>
    <name evidence="5" type="ORF">NQ314_000716</name>
</gene>
<reference evidence="5" key="1">
    <citation type="journal article" date="2023" name="Insect Mol. Biol.">
        <title>Genome sequencing provides insights into the evolution of gene families encoding plant cell wall-degrading enzymes in longhorned beetles.</title>
        <authorList>
            <person name="Shin N.R."/>
            <person name="Okamura Y."/>
            <person name="Kirsch R."/>
            <person name="Pauchet Y."/>
        </authorList>
    </citation>
    <scope>NUCLEOTIDE SEQUENCE</scope>
    <source>
        <strain evidence="5">RBIC_L_NR</strain>
    </source>
</reference>
<dbReference type="SUPFAM" id="SSF57196">
    <property type="entry name" value="EGF/Laminin"/>
    <property type="match status" value="1"/>
</dbReference>
<proteinExistence type="predicted"/>
<keyword evidence="2" id="KW-0245">EGF-like domain</keyword>
<dbReference type="PANTHER" id="PTHR15036">
    <property type="entry name" value="PIKACHURIN-LIKE PROTEIN"/>
    <property type="match status" value="1"/>
</dbReference>
<keyword evidence="1 2" id="KW-1015">Disulfide bond</keyword>
<accession>A0AAV8ZU81</accession>
<dbReference type="AlphaFoldDB" id="A0AAV8ZU81"/>
<dbReference type="InterPro" id="IPR013320">
    <property type="entry name" value="ConA-like_dom_sf"/>
</dbReference>
<feature type="disulfide bond" evidence="2">
    <location>
        <begin position="93"/>
        <end position="102"/>
    </location>
</feature>
<dbReference type="InterPro" id="IPR000742">
    <property type="entry name" value="EGF"/>
</dbReference>
<organism evidence="5 6">
    <name type="scientific">Rhamnusium bicolor</name>
    <dbReference type="NCBI Taxonomy" id="1586634"/>
    <lineage>
        <taxon>Eukaryota</taxon>
        <taxon>Metazoa</taxon>
        <taxon>Ecdysozoa</taxon>
        <taxon>Arthropoda</taxon>
        <taxon>Hexapoda</taxon>
        <taxon>Insecta</taxon>
        <taxon>Pterygota</taxon>
        <taxon>Neoptera</taxon>
        <taxon>Endopterygota</taxon>
        <taxon>Coleoptera</taxon>
        <taxon>Polyphaga</taxon>
        <taxon>Cucujiformia</taxon>
        <taxon>Chrysomeloidea</taxon>
        <taxon>Cerambycidae</taxon>
        <taxon>Lepturinae</taxon>
        <taxon>Rhagiini</taxon>
        <taxon>Rhamnusium</taxon>
    </lineage>
</organism>
<dbReference type="PANTHER" id="PTHR15036:SF93">
    <property type="entry name" value="EYS PROTEIN"/>
    <property type="match status" value="1"/>
</dbReference>
<name>A0AAV8ZU81_9CUCU</name>
<evidence type="ECO:0000256" key="2">
    <source>
        <dbReference type="PROSITE-ProRule" id="PRU00076"/>
    </source>
</evidence>
<feature type="domain" description="Laminin G" evidence="3">
    <location>
        <begin position="1"/>
        <end position="70"/>
    </location>
</feature>
<dbReference type="InterPro" id="IPR050372">
    <property type="entry name" value="Neurexin-related_CASP"/>
</dbReference>
<dbReference type="Gene3D" id="2.10.25.10">
    <property type="entry name" value="Laminin"/>
    <property type="match status" value="2"/>
</dbReference>
<dbReference type="PROSITE" id="PS01186">
    <property type="entry name" value="EGF_2"/>
    <property type="match status" value="2"/>
</dbReference>
<dbReference type="SMART" id="SM00181">
    <property type="entry name" value="EGF"/>
    <property type="match status" value="2"/>
</dbReference>
<feature type="domain" description="EGF-like" evidence="4">
    <location>
        <begin position="66"/>
        <end position="103"/>
    </location>
</feature>
<dbReference type="EMBL" id="JANEYF010000210">
    <property type="protein sequence ID" value="KAJ8971459.1"/>
    <property type="molecule type" value="Genomic_DNA"/>
</dbReference>
<comment type="caution">
    <text evidence="5">The sequence shown here is derived from an EMBL/GenBank/DDBJ whole genome shotgun (WGS) entry which is preliminary data.</text>
</comment>
<dbReference type="InterPro" id="IPR001791">
    <property type="entry name" value="Laminin_G"/>
</dbReference>
<dbReference type="PROSITE" id="PS50026">
    <property type="entry name" value="EGF_3"/>
    <property type="match status" value="1"/>
</dbReference>
<comment type="caution">
    <text evidence="2">Lacks conserved residue(s) required for the propagation of feature annotation.</text>
</comment>
<evidence type="ECO:0000256" key="1">
    <source>
        <dbReference type="ARBA" id="ARBA00023157"/>
    </source>
</evidence>